<name>A0A9N8Z5Y7_9GLOM</name>
<proteinExistence type="predicted"/>
<accession>A0A9N8Z5Y7</accession>
<comment type="caution">
    <text evidence="1">The sequence shown here is derived from an EMBL/GenBank/DDBJ whole genome shotgun (WGS) entry which is preliminary data.</text>
</comment>
<dbReference type="Proteomes" id="UP000789572">
    <property type="component" value="Unassembled WGS sequence"/>
</dbReference>
<keyword evidence="2" id="KW-1185">Reference proteome</keyword>
<protein>
    <submittedName>
        <fullName evidence="1">6978_t:CDS:1</fullName>
    </submittedName>
</protein>
<reference evidence="1" key="1">
    <citation type="submission" date="2021-06" db="EMBL/GenBank/DDBJ databases">
        <authorList>
            <person name="Kallberg Y."/>
            <person name="Tangrot J."/>
            <person name="Rosling A."/>
        </authorList>
    </citation>
    <scope>NUCLEOTIDE SEQUENCE</scope>
    <source>
        <strain evidence="1">IA702</strain>
    </source>
</reference>
<organism evidence="1 2">
    <name type="scientific">Paraglomus occultum</name>
    <dbReference type="NCBI Taxonomy" id="144539"/>
    <lineage>
        <taxon>Eukaryota</taxon>
        <taxon>Fungi</taxon>
        <taxon>Fungi incertae sedis</taxon>
        <taxon>Mucoromycota</taxon>
        <taxon>Glomeromycotina</taxon>
        <taxon>Glomeromycetes</taxon>
        <taxon>Paraglomerales</taxon>
        <taxon>Paraglomeraceae</taxon>
        <taxon>Paraglomus</taxon>
    </lineage>
</organism>
<gene>
    <name evidence="1" type="ORF">POCULU_LOCUS1251</name>
</gene>
<sequence length="135" mass="14478">MGGPIKEEALIHFSLSGEIDPEEVVSESSDSLCLLREFNEMEIRQIKKALGIEEEKGIIGVIGSALSLVDNAVHEVAGVANNAVGEASKVAMAAVKTNTVVGIATELAVKAKDAYYGEGEEEQMTNQIEYHPYNK</sequence>
<evidence type="ECO:0000313" key="2">
    <source>
        <dbReference type="Proteomes" id="UP000789572"/>
    </source>
</evidence>
<evidence type="ECO:0000313" key="1">
    <source>
        <dbReference type="EMBL" id="CAG8475238.1"/>
    </source>
</evidence>
<dbReference type="AlphaFoldDB" id="A0A9N8Z5Y7"/>
<dbReference type="EMBL" id="CAJVPJ010000089">
    <property type="protein sequence ID" value="CAG8475238.1"/>
    <property type="molecule type" value="Genomic_DNA"/>
</dbReference>